<dbReference type="Proteomes" id="UP001185863">
    <property type="component" value="Unassembled WGS sequence"/>
</dbReference>
<protein>
    <recommendedName>
        <fullName evidence="7">DNA 3'-5' helicase</fullName>
        <ecNumber evidence="7">5.6.2.4</ecNumber>
    </recommendedName>
</protein>
<dbReference type="InterPro" id="IPR014001">
    <property type="entry name" value="Helicase_ATP-bd"/>
</dbReference>
<dbReference type="Gene3D" id="3.40.50.300">
    <property type="entry name" value="P-loop containing nucleotide triphosphate hydrolases"/>
    <property type="match status" value="2"/>
</dbReference>
<evidence type="ECO:0000256" key="6">
    <source>
        <dbReference type="ARBA" id="ARBA00034617"/>
    </source>
</evidence>
<dbReference type="SMART" id="SM00490">
    <property type="entry name" value="HELICc"/>
    <property type="match status" value="1"/>
</dbReference>
<dbReference type="PROSITE" id="PS51192">
    <property type="entry name" value="HELICASE_ATP_BIND_1"/>
    <property type="match status" value="1"/>
</dbReference>
<evidence type="ECO:0000256" key="4">
    <source>
        <dbReference type="ARBA" id="ARBA00023125"/>
    </source>
</evidence>
<dbReference type="GO" id="GO:0009378">
    <property type="term" value="F:four-way junction helicase activity"/>
    <property type="evidence" value="ECO:0007669"/>
    <property type="project" value="TreeGrafter"/>
</dbReference>
<proteinExistence type="inferred from homology"/>
<evidence type="ECO:0000256" key="1">
    <source>
        <dbReference type="ARBA" id="ARBA00005446"/>
    </source>
</evidence>
<name>A0AAE4UZP3_9NOCA</name>
<feature type="domain" description="Helicase ATP-binding" evidence="8">
    <location>
        <begin position="167"/>
        <end position="357"/>
    </location>
</feature>
<comment type="similarity">
    <text evidence="1">Belongs to the helicase family. RecQ subfamily.</text>
</comment>
<keyword evidence="3" id="KW-0067">ATP-binding</keyword>
<feature type="domain" description="Helicase C-terminal" evidence="9">
    <location>
        <begin position="385"/>
        <end position="539"/>
    </location>
</feature>
<dbReference type="GO" id="GO:0003677">
    <property type="term" value="F:DNA binding"/>
    <property type="evidence" value="ECO:0007669"/>
    <property type="project" value="UniProtKB-KW"/>
</dbReference>
<keyword evidence="2" id="KW-0547">Nucleotide-binding</keyword>
<dbReference type="InterPro" id="IPR027417">
    <property type="entry name" value="P-loop_NTPase"/>
</dbReference>
<evidence type="ECO:0000259" key="8">
    <source>
        <dbReference type="PROSITE" id="PS51192"/>
    </source>
</evidence>
<reference evidence="10" key="1">
    <citation type="submission" date="2023-10" db="EMBL/GenBank/DDBJ databases">
        <title>Development of a sustainable strategy for remediation of hydrocarbon-contaminated territories based on the waste exchange concept.</title>
        <authorList>
            <person name="Krivoruchko A."/>
        </authorList>
    </citation>
    <scope>NUCLEOTIDE SEQUENCE</scope>
    <source>
        <strain evidence="10">IEGM 68</strain>
    </source>
</reference>
<dbReference type="GO" id="GO:0005524">
    <property type="term" value="F:ATP binding"/>
    <property type="evidence" value="ECO:0007669"/>
    <property type="project" value="UniProtKB-KW"/>
</dbReference>
<gene>
    <name evidence="10" type="primary">dpdF</name>
    <name evidence="10" type="ORF">R4315_16345</name>
</gene>
<dbReference type="PANTHER" id="PTHR13710">
    <property type="entry name" value="DNA HELICASE RECQ FAMILY MEMBER"/>
    <property type="match status" value="1"/>
</dbReference>
<keyword evidence="5" id="KW-0413">Isomerase</keyword>
<dbReference type="AlphaFoldDB" id="A0AAE4UZP3"/>
<evidence type="ECO:0000256" key="2">
    <source>
        <dbReference type="ARBA" id="ARBA00022741"/>
    </source>
</evidence>
<evidence type="ECO:0000313" key="10">
    <source>
        <dbReference type="EMBL" id="MDV7266100.1"/>
    </source>
</evidence>
<evidence type="ECO:0000313" key="11">
    <source>
        <dbReference type="Proteomes" id="UP001185863"/>
    </source>
</evidence>
<dbReference type="SUPFAM" id="SSF52540">
    <property type="entry name" value="P-loop containing nucleoside triphosphate hydrolases"/>
    <property type="match status" value="1"/>
</dbReference>
<comment type="catalytic activity">
    <reaction evidence="6">
        <text>Couples ATP hydrolysis with the unwinding of duplex DNA by translocating in the 3'-5' direction.</text>
        <dbReference type="EC" id="5.6.2.4"/>
    </reaction>
</comment>
<dbReference type="RefSeq" id="WP_317746821.1">
    <property type="nucleotide sequence ID" value="NZ_JAWLUP010000039.1"/>
</dbReference>
<dbReference type="InterPro" id="IPR011545">
    <property type="entry name" value="DEAD/DEAH_box_helicase_dom"/>
</dbReference>
<dbReference type="Pfam" id="PF00271">
    <property type="entry name" value="Helicase_C"/>
    <property type="match status" value="1"/>
</dbReference>
<dbReference type="GO" id="GO:0005694">
    <property type="term" value="C:chromosome"/>
    <property type="evidence" value="ECO:0007669"/>
    <property type="project" value="TreeGrafter"/>
</dbReference>
<organism evidence="10 11">
    <name type="scientific">Rhodococcus oxybenzonivorans</name>
    <dbReference type="NCBI Taxonomy" id="1990687"/>
    <lineage>
        <taxon>Bacteria</taxon>
        <taxon>Bacillati</taxon>
        <taxon>Actinomycetota</taxon>
        <taxon>Actinomycetes</taxon>
        <taxon>Mycobacteriales</taxon>
        <taxon>Nocardiaceae</taxon>
        <taxon>Rhodococcus</taxon>
    </lineage>
</organism>
<dbReference type="GO" id="GO:0043138">
    <property type="term" value="F:3'-5' DNA helicase activity"/>
    <property type="evidence" value="ECO:0007669"/>
    <property type="project" value="UniProtKB-EC"/>
</dbReference>
<dbReference type="GO" id="GO:0000724">
    <property type="term" value="P:double-strand break repair via homologous recombination"/>
    <property type="evidence" value="ECO:0007669"/>
    <property type="project" value="TreeGrafter"/>
</dbReference>
<dbReference type="GO" id="GO:0005737">
    <property type="term" value="C:cytoplasm"/>
    <property type="evidence" value="ECO:0007669"/>
    <property type="project" value="TreeGrafter"/>
</dbReference>
<evidence type="ECO:0000256" key="5">
    <source>
        <dbReference type="ARBA" id="ARBA00023235"/>
    </source>
</evidence>
<dbReference type="PROSITE" id="PS51194">
    <property type="entry name" value="HELICASE_CTER"/>
    <property type="match status" value="1"/>
</dbReference>
<dbReference type="InterPro" id="IPR001650">
    <property type="entry name" value="Helicase_C-like"/>
</dbReference>
<evidence type="ECO:0000259" key="9">
    <source>
        <dbReference type="PROSITE" id="PS51194"/>
    </source>
</evidence>
<evidence type="ECO:0000256" key="3">
    <source>
        <dbReference type="ARBA" id="ARBA00022840"/>
    </source>
</evidence>
<evidence type="ECO:0000256" key="7">
    <source>
        <dbReference type="ARBA" id="ARBA00034808"/>
    </source>
</evidence>
<accession>A0AAE4UZP3</accession>
<dbReference type="NCBIfam" id="NF041063">
    <property type="entry name" value="DpdF"/>
    <property type="match status" value="1"/>
</dbReference>
<keyword evidence="4" id="KW-0238">DNA-binding</keyword>
<dbReference type="EC" id="5.6.2.4" evidence="7"/>
<sequence length="863" mass="96260">MTYSETTRTAQRLLDAWPDVPKEDNLHGCARRFRDALLGVKSGEAAVGDVTSLARQIILDGRARGSANELLFRRSAELPDATDWSRAGCHAMTIGDRSRITAEWWHPPTTDDISGRHATEDIREIYRGEFSIAKRHLKSLVGDPFWQEALGYRTYVSTGQRQAARSVALAPPGSTTVVCLPTGHGKTAVVQAPILLDREGQGVSIVVVPTVVLALDMERRFKELVRDRGLSPSSTDRYAYTGDLPDEVKASIRDEIRQGRQRVVFTSPEALTSALRPAVETAAREGRLRYFVLDEAHLVEQWGNEFRPEFQSISHLHRRCLQLAPSGREPVTVTMSATLTTHQITTLTDLFGGIYSPEVVWAAQLRHEPSYYVSRFGDEDDRTAAVLEAVVKLPKPMVLYVSRKEDAPRWAELLRDHGLNRTTVVTGDNDDDERRDALEGWAGRAHNGAATTTRYDIVIGTSAFGVGVDLNDVRSVIHACLPETIDRYYQEVGRGGRDGQPCIAYLAVAESDLAIARSLGQQKLLTAETALKRWNAMYATRERLGTTVYRLDTNARTAQQSEGYERHRTWNIRLLNLMTRSGLIEFNDPTPPESDPSSTSEQRAALLTGFYERYGDHVDVTITDTSLFDEKVFSARINATRDAIRHANDRATNAILDVLSNKECIGTLLSKHYAVARNGVSLHPGVTCRGCPACRRARDASNGFFRLAPEPYPFVAGYEATDLDDPLARHRGSYSHVSLRWSAFGTPRWEIERVLRELVGRGVRVVGGPGAPDSLLRILQRELRPAPIIADRDDSLLVEYPGTVVWVASPEDDPWPADLIARLNSVDRTYVVHSESDWETRATYSRDIPFFPSHSITTVLEHF</sequence>
<dbReference type="Pfam" id="PF00270">
    <property type="entry name" value="DEAD"/>
    <property type="match status" value="1"/>
</dbReference>
<comment type="caution">
    <text evidence="10">The sequence shown here is derived from an EMBL/GenBank/DDBJ whole genome shotgun (WGS) entry which is preliminary data.</text>
</comment>
<dbReference type="SMART" id="SM00487">
    <property type="entry name" value="DEXDc"/>
    <property type="match status" value="1"/>
</dbReference>
<dbReference type="EMBL" id="JAWLUP010000039">
    <property type="protein sequence ID" value="MDV7266100.1"/>
    <property type="molecule type" value="Genomic_DNA"/>
</dbReference>
<dbReference type="PANTHER" id="PTHR13710:SF105">
    <property type="entry name" value="ATP-DEPENDENT DNA HELICASE Q1"/>
    <property type="match status" value="1"/>
</dbReference>